<reference evidence="1" key="1">
    <citation type="submission" date="2022-04" db="EMBL/GenBank/DDBJ databases">
        <title>Paenibacillus mangrovi sp. nov., a novel endophytic bacterium isolated from bark of Kandelia candel.</title>
        <authorList>
            <person name="Tuo L."/>
        </authorList>
    </citation>
    <scope>NUCLEOTIDE SEQUENCE</scope>
    <source>
        <strain evidence="1">KQZ6P-2</strain>
    </source>
</reference>
<evidence type="ECO:0000313" key="1">
    <source>
        <dbReference type="EMBL" id="MCJ8013977.1"/>
    </source>
</evidence>
<proteinExistence type="predicted"/>
<sequence length="100" mass="11241">MSEEYKTETDLTCERYENAVNHPQEVGPPENDFREVNTQTIQNITCEPEASDDVTDEYTELENVPDADDIQENSPVDPVATVEDMHGTDLINGYDGDDSE</sequence>
<keyword evidence="2" id="KW-1185">Reference proteome</keyword>
<evidence type="ECO:0000313" key="2">
    <source>
        <dbReference type="Proteomes" id="UP001139347"/>
    </source>
</evidence>
<gene>
    <name evidence="1" type="ORF">MUG84_19810</name>
</gene>
<organism evidence="1 2">
    <name type="scientific">Paenibacillus mangrovi</name>
    <dbReference type="NCBI Taxonomy" id="2931978"/>
    <lineage>
        <taxon>Bacteria</taxon>
        <taxon>Bacillati</taxon>
        <taxon>Bacillota</taxon>
        <taxon>Bacilli</taxon>
        <taxon>Bacillales</taxon>
        <taxon>Paenibacillaceae</taxon>
        <taxon>Paenibacillus</taxon>
    </lineage>
</organism>
<accession>A0A9X1WRK0</accession>
<comment type="caution">
    <text evidence="1">The sequence shown here is derived from an EMBL/GenBank/DDBJ whole genome shotgun (WGS) entry which is preliminary data.</text>
</comment>
<dbReference type="RefSeq" id="WP_244728043.1">
    <property type="nucleotide sequence ID" value="NZ_JALIRP010000008.1"/>
</dbReference>
<protein>
    <submittedName>
        <fullName evidence="1">Uncharacterized protein</fullName>
    </submittedName>
</protein>
<dbReference type="EMBL" id="JALIRP010000008">
    <property type="protein sequence ID" value="MCJ8013977.1"/>
    <property type="molecule type" value="Genomic_DNA"/>
</dbReference>
<dbReference type="Proteomes" id="UP001139347">
    <property type="component" value="Unassembled WGS sequence"/>
</dbReference>
<dbReference type="AlphaFoldDB" id="A0A9X1WRK0"/>
<name>A0A9X1WRK0_9BACL</name>